<sequence length="71" mass="7993">MDTSSVDGNYASVVSKISCLHKRPSAAHNEWKYKPTLSDKQQSASPNILISYDEDNMINKNIKKPYNLSGY</sequence>
<keyword evidence="2" id="KW-1185">Reference proteome</keyword>
<dbReference type="RefSeq" id="WP_213111146.1">
    <property type="nucleotide sequence ID" value="NZ_JAGYPJ010000001.1"/>
</dbReference>
<dbReference type="AlphaFoldDB" id="A0A942YKN3"/>
<accession>A0A942YKN3</accession>
<protein>
    <submittedName>
        <fullName evidence="1">Uncharacterized protein</fullName>
    </submittedName>
</protein>
<reference evidence="1 2" key="1">
    <citation type="submission" date="2021-05" db="EMBL/GenBank/DDBJ databases">
        <title>Novel Bacillus species.</title>
        <authorList>
            <person name="Liu G."/>
        </authorList>
    </citation>
    <scope>NUCLEOTIDE SEQUENCE [LARGE SCALE GENOMIC DNA]</scope>
    <source>
        <strain evidence="1 2">FJAT-49732</strain>
    </source>
</reference>
<dbReference type="Proteomes" id="UP000682713">
    <property type="component" value="Unassembled WGS sequence"/>
</dbReference>
<name>A0A942YKN3_9BACI</name>
<gene>
    <name evidence="1" type="ORF">KHA93_13170</name>
</gene>
<evidence type="ECO:0000313" key="2">
    <source>
        <dbReference type="Proteomes" id="UP000682713"/>
    </source>
</evidence>
<comment type="caution">
    <text evidence="1">The sequence shown here is derived from an EMBL/GenBank/DDBJ whole genome shotgun (WGS) entry which is preliminary data.</text>
</comment>
<organism evidence="1 2">
    <name type="scientific">Lederbergia citrisecunda</name>
    <dbReference type="NCBI Taxonomy" id="2833583"/>
    <lineage>
        <taxon>Bacteria</taxon>
        <taxon>Bacillati</taxon>
        <taxon>Bacillota</taxon>
        <taxon>Bacilli</taxon>
        <taxon>Bacillales</taxon>
        <taxon>Bacillaceae</taxon>
        <taxon>Lederbergia</taxon>
    </lineage>
</organism>
<evidence type="ECO:0000313" key="1">
    <source>
        <dbReference type="EMBL" id="MBS4200583.1"/>
    </source>
</evidence>
<dbReference type="EMBL" id="JAGYPJ010000001">
    <property type="protein sequence ID" value="MBS4200583.1"/>
    <property type="molecule type" value="Genomic_DNA"/>
</dbReference>
<proteinExistence type="predicted"/>